<dbReference type="AlphaFoldDB" id="A0A1S2YV12"/>
<reference evidence="7" key="1">
    <citation type="journal article" date="2013" name="Nat. Biotechnol.">
        <title>Draft genome sequence of chickpea (Cicer arietinum) provides a resource for trait improvement.</title>
        <authorList>
            <person name="Varshney R.K."/>
            <person name="Song C."/>
            <person name="Saxena R.K."/>
            <person name="Azam S."/>
            <person name="Yu S."/>
            <person name="Sharpe A.G."/>
            <person name="Cannon S."/>
            <person name="Baek J."/>
            <person name="Rosen B.D."/>
            <person name="Tar'an B."/>
            <person name="Millan T."/>
            <person name="Zhang X."/>
            <person name="Ramsay L.D."/>
            <person name="Iwata A."/>
            <person name="Wang Y."/>
            <person name="Nelson W."/>
            <person name="Farmer A.D."/>
            <person name="Gaur P.M."/>
            <person name="Soderlund C."/>
            <person name="Penmetsa R.V."/>
            <person name="Xu C."/>
            <person name="Bharti A.K."/>
            <person name="He W."/>
            <person name="Winter P."/>
            <person name="Zhao S."/>
            <person name="Hane J.K."/>
            <person name="Carrasquilla-Garcia N."/>
            <person name="Condie J.A."/>
            <person name="Upadhyaya H.D."/>
            <person name="Luo M.C."/>
            <person name="Thudi M."/>
            <person name="Gowda C.L."/>
            <person name="Singh N.P."/>
            <person name="Lichtenzveig J."/>
            <person name="Gali K.K."/>
            <person name="Rubio J."/>
            <person name="Nadarajan N."/>
            <person name="Dolezel J."/>
            <person name="Bansal K.C."/>
            <person name="Xu X."/>
            <person name="Edwards D."/>
            <person name="Zhang G."/>
            <person name="Kahl G."/>
            <person name="Gil J."/>
            <person name="Singh K.B."/>
            <person name="Datta S.K."/>
            <person name="Jackson S.A."/>
            <person name="Wang J."/>
            <person name="Cook D.R."/>
        </authorList>
    </citation>
    <scope>NUCLEOTIDE SEQUENCE [LARGE SCALE GENOMIC DNA]</scope>
    <source>
        <strain evidence="7">cv. CDC Frontier</strain>
    </source>
</reference>
<feature type="transmembrane region" description="Helical" evidence="5">
    <location>
        <begin position="204"/>
        <end position="229"/>
    </location>
</feature>
<dbReference type="GeneID" id="101502707"/>
<feature type="transmembrane region" description="Helical" evidence="5">
    <location>
        <begin position="324"/>
        <end position="343"/>
    </location>
</feature>
<comment type="subcellular location">
    <subcellularLocation>
        <location evidence="1">Membrane</location>
        <topology evidence="1">Multi-pass membrane protein</topology>
    </subcellularLocation>
</comment>
<name>A0A1S2YV12_CICAR</name>
<evidence type="ECO:0000256" key="1">
    <source>
        <dbReference type="ARBA" id="ARBA00004141"/>
    </source>
</evidence>
<keyword evidence="2 5" id="KW-0812">Transmembrane</keyword>
<dbReference type="InterPro" id="IPR050186">
    <property type="entry name" value="TPT_transporter"/>
</dbReference>
<evidence type="ECO:0000256" key="2">
    <source>
        <dbReference type="ARBA" id="ARBA00022692"/>
    </source>
</evidence>
<dbReference type="STRING" id="3827.A0A1S2YV12"/>
<dbReference type="KEGG" id="cam:101502707"/>
<evidence type="ECO:0000313" key="8">
    <source>
        <dbReference type="RefSeq" id="XP_004510358.1"/>
    </source>
</evidence>
<gene>
    <name evidence="8" type="primary">LOC101502707</name>
</gene>
<sequence length="511" mass="57733">MVHIELDSEISNFKGIIIDDFDSESLGSGIRRELSFSRWCDDDNDGCGDGRVHLDQQLDDDDDDDVSVEEDTDFELPFIIQKNEVQVQGKPLDRERLIFEKFQQQKSELMSGAIAMDDETVHRRGNGSEKYVPFDIEDIPERGTVGGDSYISVGSDGSLDKVSQNAIPAANILKTLFFILVWYTFSLFLTLYNKSLLGDHMGKFPAPFLMNTIHFTMQAVLSKFITWFWSHKFETNVVMSWRDYFLRVVPTALGTAMDVNLSNVSLVFISVTFATMCKSAAPIFLLLFAFAFRLEAPSFKLSGIIFVISVGILLTVAKETEFEFWGFALVMLAAVMSGFRWCMTQILLQKEAYGLKNPLTLMSYVTPVMAVATALLSLALDPWEEFRENVYFDNSWHITRSCLLMFFGGTLAFFMVLTEYILVSVTSAVTVTIAGVVKEAVTILVAVVYFHDEFTWLKGFGLFVIMVGVSLFNLYKYKKLHKGDNVAEHHTKDSAAKYVILEEMDEQNDGI</sequence>
<feature type="transmembrane region" description="Helical" evidence="5">
    <location>
        <begin position="266"/>
        <end position="292"/>
    </location>
</feature>
<dbReference type="Pfam" id="PF03151">
    <property type="entry name" value="TPT"/>
    <property type="match status" value="1"/>
</dbReference>
<reference evidence="8" key="2">
    <citation type="submission" date="2025-08" db="UniProtKB">
        <authorList>
            <consortium name="RefSeq"/>
        </authorList>
    </citation>
    <scope>IDENTIFICATION</scope>
    <source>
        <tissue evidence="8">Etiolated seedlings</tissue>
    </source>
</reference>
<keyword evidence="7" id="KW-1185">Reference proteome</keyword>
<accession>A0A1S2YV12</accession>
<dbReference type="OrthoDB" id="18894at2759"/>
<evidence type="ECO:0000259" key="6">
    <source>
        <dbReference type="Pfam" id="PF03151"/>
    </source>
</evidence>
<dbReference type="GO" id="GO:0016020">
    <property type="term" value="C:membrane"/>
    <property type="evidence" value="ECO:0007669"/>
    <property type="project" value="UniProtKB-SubCell"/>
</dbReference>
<evidence type="ECO:0000256" key="5">
    <source>
        <dbReference type="SAM" id="Phobius"/>
    </source>
</evidence>
<feature type="transmembrane region" description="Helical" evidence="5">
    <location>
        <begin position="299"/>
        <end position="318"/>
    </location>
</feature>
<dbReference type="PaxDb" id="3827-XP_004510358.1"/>
<feature type="transmembrane region" description="Helical" evidence="5">
    <location>
        <begin position="429"/>
        <end position="450"/>
    </location>
</feature>
<dbReference type="InterPro" id="IPR004853">
    <property type="entry name" value="Sugar_P_trans_dom"/>
</dbReference>
<evidence type="ECO:0000256" key="3">
    <source>
        <dbReference type="ARBA" id="ARBA00022989"/>
    </source>
</evidence>
<dbReference type="Proteomes" id="UP000087171">
    <property type="component" value="Chromosome Ca7"/>
</dbReference>
<feature type="transmembrane region" description="Helical" evidence="5">
    <location>
        <begin position="364"/>
        <end position="383"/>
    </location>
</feature>
<protein>
    <submittedName>
        <fullName evidence="8">Probable sugar phosphate/phosphate translocator At1g06470</fullName>
    </submittedName>
</protein>
<dbReference type="PANTHER" id="PTHR11132">
    <property type="entry name" value="SOLUTE CARRIER FAMILY 35"/>
    <property type="match status" value="1"/>
</dbReference>
<evidence type="ECO:0000256" key="4">
    <source>
        <dbReference type="ARBA" id="ARBA00023136"/>
    </source>
</evidence>
<dbReference type="RefSeq" id="XP_004510358.1">
    <property type="nucleotide sequence ID" value="XM_004510301.3"/>
</dbReference>
<proteinExistence type="predicted"/>
<dbReference type="eggNOG" id="KOG1443">
    <property type="taxonomic scope" value="Eukaryota"/>
</dbReference>
<feature type="domain" description="Sugar phosphate transporter" evidence="6">
    <location>
        <begin position="174"/>
        <end position="473"/>
    </location>
</feature>
<evidence type="ECO:0000313" key="7">
    <source>
        <dbReference type="Proteomes" id="UP000087171"/>
    </source>
</evidence>
<keyword evidence="4 5" id="KW-0472">Membrane</keyword>
<feature type="transmembrane region" description="Helical" evidence="5">
    <location>
        <begin position="456"/>
        <end position="475"/>
    </location>
</feature>
<feature type="transmembrane region" description="Helical" evidence="5">
    <location>
        <begin position="403"/>
        <end position="422"/>
    </location>
</feature>
<feature type="transmembrane region" description="Helical" evidence="5">
    <location>
        <begin position="172"/>
        <end position="192"/>
    </location>
</feature>
<organism evidence="7 8">
    <name type="scientific">Cicer arietinum</name>
    <name type="common">Chickpea</name>
    <name type="synonym">Garbanzo</name>
    <dbReference type="NCBI Taxonomy" id="3827"/>
    <lineage>
        <taxon>Eukaryota</taxon>
        <taxon>Viridiplantae</taxon>
        <taxon>Streptophyta</taxon>
        <taxon>Embryophyta</taxon>
        <taxon>Tracheophyta</taxon>
        <taxon>Spermatophyta</taxon>
        <taxon>Magnoliopsida</taxon>
        <taxon>eudicotyledons</taxon>
        <taxon>Gunneridae</taxon>
        <taxon>Pentapetalae</taxon>
        <taxon>rosids</taxon>
        <taxon>fabids</taxon>
        <taxon>Fabales</taxon>
        <taxon>Fabaceae</taxon>
        <taxon>Papilionoideae</taxon>
        <taxon>50 kb inversion clade</taxon>
        <taxon>NPAAA clade</taxon>
        <taxon>Hologalegina</taxon>
        <taxon>IRL clade</taxon>
        <taxon>Cicereae</taxon>
        <taxon>Cicer</taxon>
    </lineage>
</organism>
<keyword evidence="3 5" id="KW-1133">Transmembrane helix</keyword>